<dbReference type="InterPro" id="IPR036259">
    <property type="entry name" value="MFS_trans_sf"/>
</dbReference>
<feature type="compositionally biased region" description="Low complexity" evidence="6">
    <location>
        <begin position="471"/>
        <end position="485"/>
    </location>
</feature>
<feature type="transmembrane region" description="Helical" evidence="7">
    <location>
        <begin position="99"/>
        <end position="116"/>
    </location>
</feature>
<dbReference type="PANTHER" id="PTHR23504:SF117">
    <property type="entry name" value="MAJOR FACILITATOR SUPERFAMILY PROTEIN"/>
    <property type="match status" value="1"/>
</dbReference>
<feature type="region of interest" description="Disordered" evidence="6">
    <location>
        <begin position="518"/>
        <end position="540"/>
    </location>
</feature>
<evidence type="ECO:0000256" key="6">
    <source>
        <dbReference type="SAM" id="MobiDB-lite"/>
    </source>
</evidence>
<evidence type="ECO:0000256" key="4">
    <source>
        <dbReference type="ARBA" id="ARBA00022989"/>
    </source>
</evidence>
<proteinExistence type="predicted"/>
<dbReference type="GO" id="GO:0016020">
    <property type="term" value="C:membrane"/>
    <property type="evidence" value="ECO:0007669"/>
    <property type="project" value="UniProtKB-SubCell"/>
</dbReference>
<feature type="region of interest" description="Disordered" evidence="6">
    <location>
        <begin position="304"/>
        <end position="323"/>
    </location>
</feature>
<feature type="transmembrane region" description="Helical" evidence="7">
    <location>
        <begin position="726"/>
        <end position="746"/>
    </location>
</feature>
<feature type="transmembrane region" description="Helical" evidence="7">
    <location>
        <begin position="161"/>
        <end position="179"/>
    </location>
</feature>
<keyword evidence="3 7" id="KW-0812">Transmembrane</keyword>
<keyword evidence="4 7" id="KW-1133">Transmembrane helix</keyword>
<dbReference type="PANTHER" id="PTHR23504">
    <property type="entry name" value="MAJOR FACILITATOR SUPERFAMILY DOMAIN-CONTAINING PROTEIN 10"/>
    <property type="match status" value="1"/>
</dbReference>
<accession>A0A7S3VMY0</accession>
<feature type="compositionally biased region" description="Basic and acidic residues" evidence="6">
    <location>
        <begin position="304"/>
        <end position="322"/>
    </location>
</feature>
<dbReference type="InterPro" id="IPR001958">
    <property type="entry name" value="Tet-R_TetA/multi-R_MdtG-like"/>
</dbReference>
<comment type="subcellular location">
    <subcellularLocation>
        <location evidence="1">Membrane</location>
        <topology evidence="1">Multi-pass membrane protein</topology>
    </subcellularLocation>
</comment>
<dbReference type="GO" id="GO:0022857">
    <property type="term" value="F:transmembrane transporter activity"/>
    <property type="evidence" value="ECO:0007669"/>
    <property type="project" value="InterPro"/>
</dbReference>
<dbReference type="AlphaFoldDB" id="A0A7S3VMY0"/>
<keyword evidence="5 7" id="KW-0472">Membrane</keyword>
<sequence length="779" mass="82171">MGLWSRMCSYIPPIEDPMFQLVVLIFINFGQAITYSIPFTLAVFMVRRYEEDKLPTGAVVDEQTIGRLTGLLAAAFSFAQFCTSLLWGLISNIIGRKPVILIGTAVSLVSLVWFGFSMSFSMAISARIFGGLFNGVLGAWKCIIGESGDSLVQGKMFSNMSLAWGLGAVFGPLIGGALAQPCSNVAHMPLCEPGELFFERPFLLPCLVGGLLIVLAGIAGALLLKETLPSSVKSRQLGAAKRLGHRVMGRGDRHDYSPLGKHGQDHRGWHMGQKFDSGGSAGWHQEGEGEDEGTALLMEGEELDVGHPDRGHSGLGKHDKQSHLLARSLQQQLQDQQQHPQQQQRSGDDLDPIEHSLIEGRKGGYGNGCVRSSAHTISSFPSGSNTCAQVPTHAPPRTISTMDSCSSLNLTLQQQQQQPAGQHTLQGMGSWGGPRREGGIEMLEVSSPTCDGVRTEGSGGGQHWGQRKGLDSASSTDAAAAVAADTDAKEGGSRAESSAAAAAAAAAAVVQGIKQQQGRGADQGFEQVDLEDGRGVTKEGAVPEKAPLAASGAGPGVKAEGVEDMDEEPVVWYKNPQILLTVGAYSMTALLYCAMDELLPIYSSSPVTHGGLDMEEKDLATLLTVYGVMLMAYSAWGYPLLQRALGTLFVARLGLVAAMVTCALLPLAHTALSEGVLLSYVVLYVGMAIKAFAQSSSFTGSIVMVNAAPHASQLGTVNGIGQTMAALVRGLGPALGGIMWAASLSFKHAGQQAFPFTLVALVAIAAHVMYAFVRLPGLK</sequence>
<evidence type="ECO:0000256" key="5">
    <source>
        <dbReference type="ARBA" id="ARBA00023136"/>
    </source>
</evidence>
<feature type="region of interest" description="Disordered" evidence="6">
    <location>
        <begin position="449"/>
        <end position="494"/>
    </location>
</feature>
<evidence type="ECO:0000256" key="2">
    <source>
        <dbReference type="ARBA" id="ARBA00022448"/>
    </source>
</evidence>
<protein>
    <recommendedName>
        <fullName evidence="9">Major facilitator superfamily (MFS) profile domain-containing protein</fullName>
    </recommendedName>
</protein>
<feature type="transmembrane region" description="Helical" evidence="7">
    <location>
        <begin position="122"/>
        <end position="140"/>
    </location>
</feature>
<feature type="transmembrane region" description="Helical" evidence="7">
    <location>
        <begin position="65"/>
        <end position="87"/>
    </location>
</feature>
<dbReference type="InterPro" id="IPR011701">
    <property type="entry name" value="MFS"/>
</dbReference>
<feature type="transmembrane region" description="Helical" evidence="7">
    <location>
        <begin position="678"/>
        <end position="705"/>
    </location>
</feature>
<keyword evidence="2" id="KW-0813">Transport</keyword>
<feature type="transmembrane region" description="Helical" evidence="7">
    <location>
        <begin position="202"/>
        <end position="224"/>
    </location>
</feature>
<evidence type="ECO:0000256" key="7">
    <source>
        <dbReference type="SAM" id="Phobius"/>
    </source>
</evidence>
<dbReference type="Gene3D" id="1.20.1250.20">
    <property type="entry name" value="MFS general substrate transporter like domains"/>
    <property type="match status" value="2"/>
</dbReference>
<feature type="compositionally biased region" description="Basic and acidic residues" evidence="6">
    <location>
        <begin position="249"/>
        <end position="268"/>
    </location>
</feature>
<evidence type="ECO:0000313" key="8">
    <source>
        <dbReference type="EMBL" id="CAE0493872.1"/>
    </source>
</evidence>
<organism evidence="8">
    <name type="scientific">Dunaliella tertiolecta</name>
    <name type="common">Green alga</name>
    <dbReference type="NCBI Taxonomy" id="3047"/>
    <lineage>
        <taxon>Eukaryota</taxon>
        <taxon>Viridiplantae</taxon>
        <taxon>Chlorophyta</taxon>
        <taxon>core chlorophytes</taxon>
        <taxon>Chlorophyceae</taxon>
        <taxon>CS clade</taxon>
        <taxon>Chlamydomonadales</taxon>
        <taxon>Dunaliellaceae</taxon>
        <taxon>Dunaliella</taxon>
    </lineage>
</organism>
<feature type="transmembrane region" description="Helical" evidence="7">
    <location>
        <begin position="578"/>
        <end position="599"/>
    </location>
</feature>
<feature type="region of interest" description="Disordered" evidence="6">
    <location>
        <begin position="249"/>
        <end position="291"/>
    </location>
</feature>
<gene>
    <name evidence="8" type="ORF">DTER00134_LOCUS8945</name>
</gene>
<dbReference type="EMBL" id="HBIP01015392">
    <property type="protein sequence ID" value="CAE0493872.1"/>
    <property type="molecule type" value="Transcribed_RNA"/>
</dbReference>
<feature type="transmembrane region" description="Helical" evidence="7">
    <location>
        <begin position="619"/>
        <end position="641"/>
    </location>
</feature>
<reference evidence="8" key="1">
    <citation type="submission" date="2021-01" db="EMBL/GenBank/DDBJ databases">
        <authorList>
            <person name="Corre E."/>
            <person name="Pelletier E."/>
            <person name="Niang G."/>
            <person name="Scheremetjew M."/>
            <person name="Finn R."/>
            <person name="Kale V."/>
            <person name="Holt S."/>
            <person name="Cochrane G."/>
            <person name="Meng A."/>
            <person name="Brown T."/>
            <person name="Cohen L."/>
        </authorList>
    </citation>
    <scope>NUCLEOTIDE SEQUENCE</scope>
    <source>
        <strain evidence="8">CCMP1320</strain>
    </source>
</reference>
<dbReference type="Pfam" id="PF07690">
    <property type="entry name" value="MFS_1"/>
    <property type="match status" value="1"/>
</dbReference>
<feature type="transmembrane region" description="Helical" evidence="7">
    <location>
        <begin position="21"/>
        <end position="45"/>
    </location>
</feature>
<feature type="region of interest" description="Disordered" evidence="6">
    <location>
        <begin position="329"/>
        <end position="351"/>
    </location>
</feature>
<dbReference type="SUPFAM" id="SSF103473">
    <property type="entry name" value="MFS general substrate transporter"/>
    <property type="match status" value="1"/>
</dbReference>
<evidence type="ECO:0000256" key="3">
    <source>
        <dbReference type="ARBA" id="ARBA00022692"/>
    </source>
</evidence>
<feature type="compositionally biased region" description="Low complexity" evidence="6">
    <location>
        <begin position="329"/>
        <end position="345"/>
    </location>
</feature>
<evidence type="ECO:0000256" key="1">
    <source>
        <dbReference type="ARBA" id="ARBA00004141"/>
    </source>
</evidence>
<feature type="transmembrane region" description="Helical" evidence="7">
    <location>
        <begin position="752"/>
        <end position="773"/>
    </location>
</feature>
<evidence type="ECO:0008006" key="9">
    <source>
        <dbReference type="Google" id="ProtNLM"/>
    </source>
</evidence>
<dbReference type="PRINTS" id="PR01035">
    <property type="entry name" value="TCRTETA"/>
</dbReference>
<name>A0A7S3VMY0_DUNTE</name>
<feature type="transmembrane region" description="Helical" evidence="7">
    <location>
        <begin position="653"/>
        <end position="672"/>
    </location>
</feature>